<reference evidence="2 3" key="1">
    <citation type="submission" date="2015-09" db="EMBL/GenBank/DDBJ databases">
        <title>Host preference determinants of Valsa canker pathogens revealed by comparative genomics.</title>
        <authorList>
            <person name="Yin Z."/>
            <person name="Huang L."/>
        </authorList>
    </citation>
    <scope>NUCLEOTIDE SEQUENCE [LARGE SCALE GENOMIC DNA]</scope>
    <source>
        <strain evidence="2 3">03-1</strain>
    </source>
</reference>
<name>A0A423VR62_9PEZI</name>
<feature type="compositionally biased region" description="Pro residues" evidence="1">
    <location>
        <begin position="42"/>
        <end position="52"/>
    </location>
</feature>
<protein>
    <submittedName>
        <fullName evidence="2">Uncharacterized protein</fullName>
    </submittedName>
</protein>
<feature type="compositionally biased region" description="Low complexity" evidence="1">
    <location>
        <begin position="118"/>
        <end position="130"/>
    </location>
</feature>
<evidence type="ECO:0000313" key="2">
    <source>
        <dbReference type="EMBL" id="ROV93418.1"/>
    </source>
</evidence>
<dbReference type="Proteomes" id="UP000283895">
    <property type="component" value="Unassembled WGS sequence"/>
</dbReference>
<sequence>MGAHSRSRPSLEVKTDYAASDGYPKTAFRTHRSPLPSATPITPKPLPSPLHPSTPRYDASMRQHERAMVESLDVRGRQGSLGFDFDRPLSRPLSPVADQSMAARVVNMTMDSPVHSKTPVLPVTAPATPLQRSSSAQRRQTIVEETRSMLLSGMSPSQANNLGNVASRKLSVPGDVIQRQRRQSLMLLQTDMLQTWGHVYFGDPTKADVFVAPSAMRRLSGTDSVEGHSHSDRLVIRARVRPKGKERKPFIITRSFDLGELRATLPSPSTPVASSRRQSGASSSSPDTAISPRMANSPLVLSRASSVTASSPLAVRRGSHQQKGNSREVPIHLPYARYYLPALAALMLSGHVRTGDTIDLPMPHPEAWTQTVAYVYTGNGEPTEAMRQNILHLGGRA</sequence>
<dbReference type="OrthoDB" id="3492129at2759"/>
<feature type="compositionally biased region" description="Low complexity" evidence="1">
    <location>
        <begin position="273"/>
        <end position="285"/>
    </location>
</feature>
<comment type="caution">
    <text evidence="2">The sequence shown here is derived from an EMBL/GenBank/DDBJ whole genome shotgun (WGS) entry which is preliminary data.</text>
</comment>
<dbReference type="EMBL" id="LKEA01000045">
    <property type="protein sequence ID" value="ROV93418.1"/>
    <property type="molecule type" value="Genomic_DNA"/>
</dbReference>
<dbReference type="AlphaFoldDB" id="A0A423VR62"/>
<feature type="region of interest" description="Disordered" evidence="1">
    <location>
        <begin position="262"/>
        <end position="293"/>
    </location>
</feature>
<feature type="region of interest" description="Disordered" evidence="1">
    <location>
        <begin position="117"/>
        <end position="138"/>
    </location>
</feature>
<evidence type="ECO:0000256" key="1">
    <source>
        <dbReference type="SAM" id="MobiDB-lite"/>
    </source>
</evidence>
<proteinExistence type="predicted"/>
<gene>
    <name evidence="2" type="ORF">VMCG_08410</name>
</gene>
<feature type="region of interest" description="Disordered" evidence="1">
    <location>
        <begin position="1"/>
        <end position="54"/>
    </location>
</feature>
<evidence type="ECO:0000313" key="3">
    <source>
        <dbReference type="Proteomes" id="UP000283895"/>
    </source>
</evidence>
<organism evidence="2 3">
    <name type="scientific">Cytospora schulzeri</name>
    <dbReference type="NCBI Taxonomy" id="448051"/>
    <lineage>
        <taxon>Eukaryota</taxon>
        <taxon>Fungi</taxon>
        <taxon>Dikarya</taxon>
        <taxon>Ascomycota</taxon>
        <taxon>Pezizomycotina</taxon>
        <taxon>Sordariomycetes</taxon>
        <taxon>Sordariomycetidae</taxon>
        <taxon>Diaporthales</taxon>
        <taxon>Cytosporaceae</taxon>
        <taxon>Cytospora</taxon>
    </lineage>
</organism>
<keyword evidence="3" id="KW-1185">Reference proteome</keyword>
<accession>A0A423VR62</accession>